<gene>
    <name evidence="2" type="primary">AVEN_270525_1</name>
    <name evidence="2" type="ORF">CEXT_331051</name>
</gene>
<proteinExistence type="predicted"/>
<feature type="region of interest" description="Disordered" evidence="1">
    <location>
        <begin position="100"/>
        <end position="119"/>
    </location>
</feature>
<evidence type="ECO:0000313" key="2">
    <source>
        <dbReference type="EMBL" id="GIY66591.1"/>
    </source>
</evidence>
<feature type="region of interest" description="Disordered" evidence="1">
    <location>
        <begin position="20"/>
        <end position="47"/>
    </location>
</feature>
<dbReference type="EMBL" id="BPLR01014134">
    <property type="protein sequence ID" value="GIY66591.1"/>
    <property type="molecule type" value="Genomic_DNA"/>
</dbReference>
<name>A0AAV4V8B5_CAEEX</name>
<evidence type="ECO:0000313" key="3">
    <source>
        <dbReference type="Proteomes" id="UP001054945"/>
    </source>
</evidence>
<reference evidence="2 3" key="1">
    <citation type="submission" date="2021-06" db="EMBL/GenBank/DDBJ databases">
        <title>Caerostris extrusa draft genome.</title>
        <authorList>
            <person name="Kono N."/>
            <person name="Arakawa K."/>
        </authorList>
    </citation>
    <scope>NUCLEOTIDE SEQUENCE [LARGE SCALE GENOMIC DNA]</scope>
</reference>
<feature type="region of interest" description="Disordered" evidence="1">
    <location>
        <begin position="129"/>
        <end position="171"/>
    </location>
</feature>
<sequence>MDCEKVRACARALRQHIEELNARITKSPKKRQSPPPPPPEEEEEMPPIYDYIPTAKQVEEERNHQLMLKRRIRKALMEELAPEIKKLRTVDGTQDDLIKLWNQSDPNAPAKPAKKDKGEEFDYEEIGAAAGDLSSGDPYTTNDHTVAPSDGYMKKRQSGDESTTQEIDGYEDGDELVRELFEIRVQYVATKSINGDEEDGLVTSTFVPF</sequence>
<evidence type="ECO:0000256" key="1">
    <source>
        <dbReference type="SAM" id="MobiDB-lite"/>
    </source>
</evidence>
<accession>A0AAV4V8B5</accession>
<protein>
    <submittedName>
        <fullName evidence="2">Uncharacterized protein</fullName>
    </submittedName>
</protein>
<organism evidence="2 3">
    <name type="scientific">Caerostris extrusa</name>
    <name type="common">Bark spider</name>
    <name type="synonym">Caerostris bankana</name>
    <dbReference type="NCBI Taxonomy" id="172846"/>
    <lineage>
        <taxon>Eukaryota</taxon>
        <taxon>Metazoa</taxon>
        <taxon>Ecdysozoa</taxon>
        <taxon>Arthropoda</taxon>
        <taxon>Chelicerata</taxon>
        <taxon>Arachnida</taxon>
        <taxon>Araneae</taxon>
        <taxon>Araneomorphae</taxon>
        <taxon>Entelegynae</taxon>
        <taxon>Araneoidea</taxon>
        <taxon>Araneidae</taxon>
        <taxon>Caerostris</taxon>
    </lineage>
</organism>
<dbReference type="Proteomes" id="UP001054945">
    <property type="component" value="Unassembled WGS sequence"/>
</dbReference>
<dbReference type="AlphaFoldDB" id="A0AAV4V8B5"/>
<comment type="caution">
    <text evidence="2">The sequence shown here is derived from an EMBL/GenBank/DDBJ whole genome shotgun (WGS) entry which is preliminary data.</text>
</comment>
<keyword evidence="3" id="KW-1185">Reference proteome</keyword>